<gene>
    <name evidence="1" type="ORF">ACJMK2_040750</name>
</gene>
<evidence type="ECO:0000313" key="2">
    <source>
        <dbReference type="Proteomes" id="UP001634394"/>
    </source>
</evidence>
<reference evidence="1 2" key="1">
    <citation type="submission" date="2024-11" db="EMBL/GenBank/DDBJ databases">
        <title>Chromosome-level genome assembly of the freshwater bivalve Anodonta woodiana.</title>
        <authorList>
            <person name="Chen X."/>
        </authorList>
    </citation>
    <scope>NUCLEOTIDE SEQUENCE [LARGE SCALE GENOMIC DNA]</scope>
    <source>
        <strain evidence="1">MN2024</strain>
        <tissue evidence="1">Gills</tissue>
    </source>
</reference>
<name>A0ABD3W1Z9_SINWO</name>
<sequence length="90" mass="10345">YIWDHHEDWEHTSKQISHIRLTTSTASGHGETKGNKLPFIHVTNKYKGSPPVSEQGICFVQKPFNMNQHAPHEQILSEYYFGQEYGNFGG</sequence>
<evidence type="ECO:0000313" key="1">
    <source>
        <dbReference type="EMBL" id="KAL3867906.1"/>
    </source>
</evidence>
<organism evidence="1 2">
    <name type="scientific">Sinanodonta woodiana</name>
    <name type="common">Chinese pond mussel</name>
    <name type="synonym">Anodonta woodiana</name>
    <dbReference type="NCBI Taxonomy" id="1069815"/>
    <lineage>
        <taxon>Eukaryota</taxon>
        <taxon>Metazoa</taxon>
        <taxon>Spiralia</taxon>
        <taxon>Lophotrochozoa</taxon>
        <taxon>Mollusca</taxon>
        <taxon>Bivalvia</taxon>
        <taxon>Autobranchia</taxon>
        <taxon>Heteroconchia</taxon>
        <taxon>Palaeoheterodonta</taxon>
        <taxon>Unionida</taxon>
        <taxon>Unionoidea</taxon>
        <taxon>Unionidae</taxon>
        <taxon>Unioninae</taxon>
        <taxon>Sinanodonta</taxon>
    </lineage>
</organism>
<dbReference type="EMBL" id="JBJQND010000008">
    <property type="protein sequence ID" value="KAL3867906.1"/>
    <property type="molecule type" value="Genomic_DNA"/>
</dbReference>
<dbReference type="AlphaFoldDB" id="A0ABD3W1Z9"/>
<feature type="non-terminal residue" evidence="1">
    <location>
        <position position="1"/>
    </location>
</feature>
<feature type="non-terminal residue" evidence="1">
    <location>
        <position position="90"/>
    </location>
</feature>
<protein>
    <submittedName>
        <fullName evidence="1">Uncharacterized protein</fullName>
    </submittedName>
</protein>
<dbReference type="Proteomes" id="UP001634394">
    <property type="component" value="Unassembled WGS sequence"/>
</dbReference>
<comment type="caution">
    <text evidence="1">The sequence shown here is derived from an EMBL/GenBank/DDBJ whole genome shotgun (WGS) entry which is preliminary data.</text>
</comment>
<accession>A0ABD3W1Z9</accession>
<proteinExistence type="predicted"/>
<keyword evidence="2" id="KW-1185">Reference proteome</keyword>